<evidence type="ECO:0000313" key="8">
    <source>
        <dbReference type="Proteomes" id="UP000011575"/>
    </source>
</evidence>
<dbReference type="SUPFAM" id="SSF50129">
    <property type="entry name" value="GroES-like"/>
    <property type="match status" value="1"/>
</dbReference>
<evidence type="ECO:0000256" key="1">
    <source>
        <dbReference type="ARBA" id="ARBA00001947"/>
    </source>
</evidence>
<proteinExistence type="inferred from homology"/>
<evidence type="ECO:0000313" key="7">
    <source>
        <dbReference type="EMBL" id="EMA69094.1"/>
    </source>
</evidence>
<dbReference type="PANTHER" id="PTHR43350:SF19">
    <property type="entry name" value="D-GULOSIDE 3-DEHYDROGENASE"/>
    <property type="match status" value="1"/>
</dbReference>
<gene>
    <name evidence="7" type="ORF">C461_05667</name>
</gene>
<dbReference type="AlphaFoldDB" id="M0PHL8"/>
<dbReference type="PATRIC" id="fig|1230454.4.peg.1149"/>
<dbReference type="InterPro" id="IPR011032">
    <property type="entry name" value="GroES-like_sf"/>
</dbReference>
<dbReference type="PANTHER" id="PTHR43350">
    <property type="entry name" value="NAD-DEPENDENT ALCOHOL DEHYDROGENASE"/>
    <property type="match status" value="1"/>
</dbReference>
<feature type="domain" description="Alcohol dehydrogenase-like C-terminal" evidence="6">
    <location>
        <begin position="162"/>
        <end position="277"/>
    </location>
</feature>
<comment type="cofactor">
    <cofactor evidence="1">
        <name>Zn(2+)</name>
        <dbReference type="ChEBI" id="CHEBI:29105"/>
    </cofactor>
</comment>
<dbReference type="SUPFAM" id="SSF51735">
    <property type="entry name" value="NAD(P)-binding Rossmann-fold domains"/>
    <property type="match status" value="1"/>
</dbReference>
<evidence type="ECO:0000259" key="6">
    <source>
        <dbReference type="Pfam" id="PF00107"/>
    </source>
</evidence>
<name>M0PHL8_9EURY</name>
<evidence type="ECO:0000256" key="5">
    <source>
        <dbReference type="ARBA" id="ARBA00023002"/>
    </source>
</evidence>
<dbReference type="Pfam" id="PF00107">
    <property type="entry name" value="ADH_zinc_N"/>
    <property type="match status" value="1"/>
</dbReference>
<evidence type="ECO:0000256" key="2">
    <source>
        <dbReference type="ARBA" id="ARBA00008072"/>
    </source>
</evidence>
<organism evidence="7 8">
    <name type="scientific">Halorubrum aidingense JCM 13560</name>
    <dbReference type="NCBI Taxonomy" id="1230454"/>
    <lineage>
        <taxon>Archaea</taxon>
        <taxon>Methanobacteriati</taxon>
        <taxon>Methanobacteriota</taxon>
        <taxon>Stenosarchaea group</taxon>
        <taxon>Halobacteria</taxon>
        <taxon>Halobacteriales</taxon>
        <taxon>Haloferacaceae</taxon>
        <taxon>Halorubrum</taxon>
    </lineage>
</organism>
<keyword evidence="3" id="KW-0479">Metal-binding</keyword>
<dbReference type="GO" id="GO:0016491">
    <property type="term" value="F:oxidoreductase activity"/>
    <property type="evidence" value="ECO:0007669"/>
    <property type="project" value="UniProtKB-KW"/>
</dbReference>
<dbReference type="Proteomes" id="UP000011575">
    <property type="component" value="Unassembled WGS sequence"/>
</dbReference>
<accession>M0PHL8</accession>
<dbReference type="STRING" id="1230454.C461_05667"/>
<keyword evidence="5" id="KW-0560">Oxidoreductase</keyword>
<comment type="similarity">
    <text evidence="2">Belongs to the zinc-containing alcohol dehydrogenase family.</text>
</comment>
<dbReference type="InterPro" id="IPR013149">
    <property type="entry name" value="ADH-like_C"/>
</dbReference>
<keyword evidence="8" id="KW-1185">Reference proteome</keyword>
<dbReference type="GO" id="GO:0046872">
    <property type="term" value="F:metal ion binding"/>
    <property type="evidence" value="ECO:0007669"/>
    <property type="project" value="UniProtKB-KW"/>
</dbReference>
<dbReference type="EMBL" id="AOJI01000017">
    <property type="protein sequence ID" value="EMA69094.1"/>
    <property type="molecule type" value="Genomic_DNA"/>
</dbReference>
<dbReference type="CDD" id="cd08255">
    <property type="entry name" value="2-desacetyl-2-hydroxyethyl_bacteriochlorophyllide_like"/>
    <property type="match status" value="1"/>
</dbReference>
<keyword evidence="4" id="KW-0862">Zinc</keyword>
<dbReference type="InterPro" id="IPR036291">
    <property type="entry name" value="NAD(P)-bd_dom_sf"/>
</dbReference>
<protein>
    <submittedName>
        <fullName evidence="7">Oxidoreductase (Zn-dependent dehydrogenase, threonine 3-dehydrogenase)</fullName>
    </submittedName>
</protein>
<comment type="caution">
    <text evidence="7">The sequence shown here is derived from an EMBL/GenBank/DDBJ whole genome shotgun (WGS) entry which is preliminary data.</text>
</comment>
<reference evidence="7 8" key="1">
    <citation type="journal article" date="2014" name="PLoS Genet.">
        <title>Phylogenetically driven sequencing of extremely halophilic archaea reveals strategies for static and dynamic osmo-response.</title>
        <authorList>
            <person name="Becker E.A."/>
            <person name="Seitzer P.M."/>
            <person name="Tritt A."/>
            <person name="Larsen D."/>
            <person name="Krusor M."/>
            <person name="Yao A.I."/>
            <person name="Wu D."/>
            <person name="Madern D."/>
            <person name="Eisen J.A."/>
            <person name="Darling A.E."/>
            <person name="Facciotti M.T."/>
        </authorList>
    </citation>
    <scope>NUCLEOTIDE SEQUENCE [LARGE SCALE GENOMIC DNA]</scope>
    <source>
        <strain evidence="7 8">JCM 13560</strain>
    </source>
</reference>
<dbReference type="Gene3D" id="3.40.50.720">
    <property type="entry name" value="NAD(P)-binding Rossmann-like Domain"/>
    <property type="match status" value="1"/>
</dbReference>
<dbReference type="Gene3D" id="3.90.180.10">
    <property type="entry name" value="Medium-chain alcohol dehydrogenases, catalytic domain"/>
    <property type="match status" value="2"/>
</dbReference>
<sequence length="343" mass="36601">MSAGDARAVEFAAPREVDVIDIDPPAPAAGEVLVDTAVSAVSAGTELLAYRGDLDAETVADEELSALSGDLSYPLRYGYSAVGTVAAVGADVDPSWRGRTVFGFNPHEGRFLAAPADLRPVPDGVAPETAALFANTETAVNFALDGAPRIGERVAVFGQGVVGLLTTALYSRSAAETVVAVEPRAHRRRVADALGADHTVDPTGVDAAGVVRDLTGGVDLAIEVSGRPETLETAVEATRFDGRVLVGSWYGTKRADLGFGDHFHRGRVSVASSQVSTIAPELRGRWDRERRRDTTWRELQRLADETRIADRLVTDRVDVEDAPAAYRRLTDDAESTLQILFTY</sequence>
<evidence type="ECO:0000256" key="4">
    <source>
        <dbReference type="ARBA" id="ARBA00022833"/>
    </source>
</evidence>
<dbReference type="OrthoDB" id="168897at2157"/>
<evidence type="ECO:0000256" key="3">
    <source>
        <dbReference type="ARBA" id="ARBA00022723"/>
    </source>
</evidence>
<dbReference type="RefSeq" id="WP_007999383.1">
    <property type="nucleotide sequence ID" value="NZ_AOJI01000017.1"/>
</dbReference>